<feature type="domain" description="Peptidoglycan binding-like" evidence="3">
    <location>
        <begin position="32"/>
        <end position="81"/>
    </location>
</feature>
<organism evidence="4 5">
    <name type="scientific">Gulo gulo</name>
    <name type="common">Wolverine</name>
    <name type="synonym">Gluton</name>
    <dbReference type="NCBI Taxonomy" id="48420"/>
    <lineage>
        <taxon>Eukaryota</taxon>
        <taxon>Metazoa</taxon>
        <taxon>Chordata</taxon>
        <taxon>Craniata</taxon>
        <taxon>Vertebrata</taxon>
        <taxon>Euteleostomi</taxon>
        <taxon>Mammalia</taxon>
        <taxon>Eutheria</taxon>
        <taxon>Laurasiatheria</taxon>
        <taxon>Carnivora</taxon>
        <taxon>Caniformia</taxon>
        <taxon>Musteloidea</taxon>
        <taxon>Mustelidae</taxon>
        <taxon>Guloninae</taxon>
        <taxon>Gulo</taxon>
    </lineage>
</organism>
<keyword evidence="1" id="KW-0378">Hydrolase</keyword>
<keyword evidence="5" id="KW-1185">Reference proteome</keyword>
<comment type="caution">
    <text evidence="4">The sequence shown here is derived from an EMBL/GenBank/DDBJ whole genome shotgun (WGS) entry which is preliminary data.</text>
</comment>
<keyword evidence="1" id="KW-0482">Metalloprotease</keyword>
<dbReference type="InterPro" id="IPR036366">
    <property type="entry name" value="PGBDSf"/>
</dbReference>
<name>A0A9X9LIY7_GULGU</name>
<sequence>MKASMPSLPLLLLLLWGVGSHGFPAATSGAQKQDTELVQKYLENYYNLKSDAKQIPRQRNSSLVVEKLKQMQAFFGLKVTG</sequence>
<keyword evidence="2" id="KW-0732">Signal</keyword>
<dbReference type="SUPFAM" id="SSF47090">
    <property type="entry name" value="PGBD-like"/>
    <property type="match status" value="1"/>
</dbReference>
<evidence type="ECO:0000256" key="1">
    <source>
        <dbReference type="ARBA" id="ARBA00023049"/>
    </source>
</evidence>
<evidence type="ECO:0000313" key="4">
    <source>
        <dbReference type="EMBL" id="VCW69328.1"/>
    </source>
</evidence>
<evidence type="ECO:0000256" key="2">
    <source>
        <dbReference type="SAM" id="SignalP"/>
    </source>
</evidence>
<dbReference type="Gene3D" id="1.10.101.10">
    <property type="entry name" value="PGBD-like superfamily/PGBD"/>
    <property type="match status" value="1"/>
</dbReference>
<dbReference type="GO" id="GO:0008237">
    <property type="term" value="F:metallopeptidase activity"/>
    <property type="evidence" value="ECO:0007669"/>
    <property type="project" value="UniProtKB-KW"/>
</dbReference>
<protein>
    <recommendedName>
        <fullName evidence="3">Peptidoglycan binding-like domain-containing protein</fullName>
    </recommendedName>
</protein>
<accession>A0A9X9LIY7</accession>
<dbReference type="EMBL" id="CYRY02004868">
    <property type="protein sequence ID" value="VCW69328.1"/>
    <property type="molecule type" value="Genomic_DNA"/>
</dbReference>
<gene>
    <name evidence="4" type="ORF">BN2614_LOCUS1</name>
</gene>
<dbReference type="AlphaFoldDB" id="A0A9X9LIY7"/>
<dbReference type="InterPro" id="IPR002477">
    <property type="entry name" value="Peptidoglycan-bd-like"/>
</dbReference>
<dbReference type="Proteomes" id="UP000269945">
    <property type="component" value="Unassembled WGS sequence"/>
</dbReference>
<proteinExistence type="predicted"/>
<dbReference type="Pfam" id="PF01471">
    <property type="entry name" value="PG_binding_1"/>
    <property type="match status" value="1"/>
</dbReference>
<reference evidence="4 5" key="1">
    <citation type="submission" date="2018-10" db="EMBL/GenBank/DDBJ databases">
        <authorList>
            <person name="Ekblom R."/>
            <person name="Jareborg N."/>
        </authorList>
    </citation>
    <scope>NUCLEOTIDE SEQUENCE [LARGE SCALE GENOMIC DNA]</scope>
    <source>
        <tissue evidence="4">Muscle</tissue>
    </source>
</reference>
<evidence type="ECO:0000313" key="5">
    <source>
        <dbReference type="Proteomes" id="UP000269945"/>
    </source>
</evidence>
<feature type="signal peptide" evidence="2">
    <location>
        <begin position="1"/>
        <end position="22"/>
    </location>
</feature>
<dbReference type="InterPro" id="IPR036365">
    <property type="entry name" value="PGBD-like_sf"/>
</dbReference>
<feature type="chain" id="PRO_5040940783" description="Peptidoglycan binding-like domain-containing protein" evidence="2">
    <location>
        <begin position="23"/>
        <end position="81"/>
    </location>
</feature>
<keyword evidence="1" id="KW-0645">Protease</keyword>
<feature type="non-terminal residue" evidence="4">
    <location>
        <position position="81"/>
    </location>
</feature>
<evidence type="ECO:0000259" key="3">
    <source>
        <dbReference type="Pfam" id="PF01471"/>
    </source>
</evidence>